<dbReference type="PROSITE" id="PS00211">
    <property type="entry name" value="ABC_TRANSPORTER_1"/>
    <property type="match status" value="1"/>
</dbReference>
<proteinExistence type="predicted"/>
<dbReference type="Gene3D" id="3.40.50.300">
    <property type="entry name" value="P-loop containing nucleotide triphosphate hydrolases"/>
    <property type="match status" value="1"/>
</dbReference>
<dbReference type="PANTHER" id="PTHR24221">
    <property type="entry name" value="ATP-BINDING CASSETTE SUB-FAMILY B"/>
    <property type="match status" value="1"/>
</dbReference>
<feature type="transmembrane region" description="Helical" evidence="7">
    <location>
        <begin position="145"/>
        <end position="165"/>
    </location>
</feature>
<keyword evidence="4" id="KW-0067">ATP-binding</keyword>
<evidence type="ECO:0000256" key="4">
    <source>
        <dbReference type="ARBA" id="ARBA00022840"/>
    </source>
</evidence>
<name>A0A650CWC8_ACIAM</name>
<dbReference type="InterPro" id="IPR039421">
    <property type="entry name" value="Type_1_exporter"/>
</dbReference>
<dbReference type="InterPro" id="IPR036640">
    <property type="entry name" value="ABC1_TM_sf"/>
</dbReference>
<dbReference type="Gene3D" id="1.20.1560.10">
    <property type="entry name" value="ABC transporter type 1, transmembrane domain"/>
    <property type="match status" value="1"/>
</dbReference>
<feature type="domain" description="ABC transporter" evidence="8">
    <location>
        <begin position="462"/>
        <end position="696"/>
    </location>
</feature>
<keyword evidence="6 7" id="KW-0472">Membrane</keyword>
<dbReference type="PROSITE" id="PS50929">
    <property type="entry name" value="ABC_TM1F"/>
    <property type="match status" value="1"/>
</dbReference>
<reference evidence="10 13" key="1">
    <citation type="submission" date="2019-10" db="EMBL/GenBank/DDBJ databases">
        <title>Comparative genomics of sulfur disproportionating microorganisms.</title>
        <authorList>
            <person name="Ward L.M."/>
            <person name="Bertran E."/>
            <person name="Johnston D."/>
        </authorList>
    </citation>
    <scope>NUCLEOTIDE SEQUENCE [LARGE SCALE GENOMIC DNA]</scope>
    <source>
        <strain evidence="10 13">DSM 3772</strain>
    </source>
</reference>
<evidence type="ECO:0000313" key="12">
    <source>
        <dbReference type="Proteomes" id="UP000426328"/>
    </source>
</evidence>
<dbReference type="Pfam" id="PF00005">
    <property type="entry name" value="ABC_tran"/>
    <property type="match status" value="1"/>
</dbReference>
<keyword evidence="5 7" id="KW-1133">Transmembrane helix</keyword>
<dbReference type="Proteomes" id="UP000426328">
    <property type="component" value="Chromosome"/>
</dbReference>
<dbReference type="Proteomes" id="UP000474054">
    <property type="component" value="Unassembled WGS sequence"/>
</dbReference>
<dbReference type="SMART" id="SM00382">
    <property type="entry name" value="AAA"/>
    <property type="match status" value="1"/>
</dbReference>
<dbReference type="SUPFAM" id="SSF52540">
    <property type="entry name" value="P-loop containing nucleoside triphosphate hydrolases"/>
    <property type="match status" value="1"/>
</dbReference>
<feature type="transmembrane region" description="Helical" evidence="7">
    <location>
        <begin position="367"/>
        <end position="388"/>
    </location>
</feature>
<dbReference type="Pfam" id="PF00664">
    <property type="entry name" value="ABC_membrane"/>
    <property type="match status" value="1"/>
</dbReference>
<evidence type="ECO:0000256" key="1">
    <source>
        <dbReference type="ARBA" id="ARBA00004141"/>
    </source>
</evidence>
<evidence type="ECO:0000256" key="3">
    <source>
        <dbReference type="ARBA" id="ARBA00022741"/>
    </source>
</evidence>
<evidence type="ECO:0000256" key="2">
    <source>
        <dbReference type="ARBA" id="ARBA00022692"/>
    </source>
</evidence>
<feature type="transmembrane region" description="Helical" evidence="7">
    <location>
        <begin position="285"/>
        <end position="303"/>
    </location>
</feature>
<dbReference type="CDD" id="cd18563">
    <property type="entry name" value="ABC_6TM_exporter_like"/>
    <property type="match status" value="1"/>
</dbReference>
<dbReference type="GO" id="GO:0016020">
    <property type="term" value="C:membrane"/>
    <property type="evidence" value="ECO:0007669"/>
    <property type="project" value="UniProtKB-SubCell"/>
</dbReference>
<keyword evidence="3" id="KW-0547">Nucleotide-binding</keyword>
<evidence type="ECO:0000313" key="11">
    <source>
        <dbReference type="EMBL" id="QGR22184.1"/>
    </source>
</evidence>
<feature type="transmembrane region" description="Helical" evidence="7">
    <location>
        <begin position="254"/>
        <end position="279"/>
    </location>
</feature>
<evidence type="ECO:0000256" key="6">
    <source>
        <dbReference type="ARBA" id="ARBA00023136"/>
    </source>
</evidence>
<dbReference type="InterPro" id="IPR017871">
    <property type="entry name" value="ABC_transporter-like_CS"/>
</dbReference>
<dbReference type="PROSITE" id="PS50893">
    <property type="entry name" value="ABC_TRANSPORTER_2"/>
    <property type="match status" value="1"/>
</dbReference>
<feature type="transmembrane region" description="Helical" evidence="7">
    <location>
        <begin position="180"/>
        <end position="202"/>
    </location>
</feature>
<accession>A0A650CWC8</accession>
<evidence type="ECO:0000256" key="7">
    <source>
        <dbReference type="SAM" id="Phobius"/>
    </source>
</evidence>
<feature type="domain" description="ABC transmembrane type-1" evidence="9">
    <location>
        <begin position="146"/>
        <end position="428"/>
    </location>
</feature>
<dbReference type="InterPro" id="IPR027417">
    <property type="entry name" value="P-loop_NTPase"/>
</dbReference>
<dbReference type="InterPro" id="IPR011527">
    <property type="entry name" value="ABC1_TM_dom"/>
</dbReference>
<evidence type="ECO:0000259" key="8">
    <source>
        <dbReference type="PROSITE" id="PS50893"/>
    </source>
</evidence>
<comment type="subcellular location">
    <subcellularLocation>
        <location evidence="1">Membrane</location>
        <topology evidence="1">Multi-pass membrane protein</topology>
    </subcellularLocation>
</comment>
<dbReference type="InterPro" id="IPR003439">
    <property type="entry name" value="ABC_transporter-like_ATP-bd"/>
</dbReference>
<dbReference type="GO" id="GO:0005524">
    <property type="term" value="F:ATP binding"/>
    <property type="evidence" value="ECO:0007669"/>
    <property type="project" value="UniProtKB-KW"/>
</dbReference>
<dbReference type="InterPro" id="IPR015005">
    <property type="entry name" value="DUF1854"/>
</dbReference>
<dbReference type="FunFam" id="3.40.50.300:FF:000218">
    <property type="entry name" value="Multidrug ABC transporter ATP-binding protein"/>
    <property type="match status" value="1"/>
</dbReference>
<keyword evidence="2 7" id="KW-0812">Transmembrane</keyword>
<dbReference type="Pfam" id="PF08909">
    <property type="entry name" value="DUF1854"/>
    <property type="match status" value="1"/>
</dbReference>
<dbReference type="GO" id="GO:0140359">
    <property type="term" value="F:ABC-type transporter activity"/>
    <property type="evidence" value="ECO:0007669"/>
    <property type="project" value="InterPro"/>
</dbReference>
<protein>
    <submittedName>
        <fullName evidence="11">DUF1854 domain-containing protein</fullName>
    </submittedName>
</protein>
<evidence type="ECO:0000259" key="9">
    <source>
        <dbReference type="PROSITE" id="PS50929"/>
    </source>
</evidence>
<dbReference type="PANTHER" id="PTHR24221:SF654">
    <property type="entry name" value="ATP-BINDING CASSETTE SUB-FAMILY B MEMBER 6"/>
    <property type="match status" value="1"/>
</dbReference>
<evidence type="ECO:0000313" key="10">
    <source>
        <dbReference type="EMBL" id="MQL54360.1"/>
    </source>
</evidence>
<dbReference type="KEGG" id="aamb:D1866_09470"/>
<evidence type="ECO:0000256" key="5">
    <source>
        <dbReference type="ARBA" id="ARBA00022989"/>
    </source>
</evidence>
<keyword evidence="12" id="KW-1185">Reference proteome</keyword>
<dbReference type="AlphaFoldDB" id="A0A650CWC8"/>
<organism evidence="11 12">
    <name type="scientific">Acidianus ambivalens</name>
    <name type="common">Desulfurolobus ambivalens</name>
    <dbReference type="NCBI Taxonomy" id="2283"/>
    <lineage>
        <taxon>Archaea</taxon>
        <taxon>Thermoproteota</taxon>
        <taxon>Thermoprotei</taxon>
        <taxon>Sulfolobales</taxon>
        <taxon>Sulfolobaceae</taxon>
        <taxon>Acidianus</taxon>
    </lineage>
</organism>
<dbReference type="GO" id="GO:0016887">
    <property type="term" value="F:ATP hydrolysis activity"/>
    <property type="evidence" value="ECO:0007669"/>
    <property type="project" value="InterPro"/>
</dbReference>
<reference evidence="11 12" key="2">
    <citation type="submission" date="2019-10" db="EMBL/GenBank/DDBJ databases">
        <title>Genome Sequences from Six Type Strain Members of the Archaeal Family Sulfolobaceae: Acidianus ambivalens, Acidianus infernus, Metallosphaera prunae, Stygiolobus azoricus, Sulfolobus metallicus, and Sulfurisphaera ohwakuensis.</title>
        <authorList>
            <person name="Counts J.A."/>
            <person name="Kelly R.M."/>
        </authorList>
    </citation>
    <scope>NUCLEOTIDE SEQUENCE [LARGE SCALE GENOMIC DNA]</scope>
    <source>
        <strain evidence="11 12">LEI 10</strain>
    </source>
</reference>
<dbReference type="SUPFAM" id="SSF90123">
    <property type="entry name" value="ABC transporter transmembrane region"/>
    <property type="match status" value="1"/>
</dbReference>
<sequence>MSLTTHVYALNRLHSKIFNRYLYTSNMDFEADVNDGKFSRVKISLHDGKLEVNGNSYNLSDIEDVSLEEGLGINRIYITYKGRRVLVAEFTNRKKEELLTLYYALKNRYDGRKEEREEEERIKTKRKKDTRHFIISLISPYKYKIILGTILSSILVILSLIPPYLLKILINNVFQVREIYLFPILIASLISVNVLNVILSALQNFILNLNGQRIVNELRLKLYKHVMEMSSSFIDRYNTGRILSRLTTDISNTLWFVTWGIPSIITNVGTIVGVGVAIFLITPSLGLYALIPFPIIVLGTIMYRKRSKIAYHKLWRRTADISSLLTDTVPNIDSIKSYVKEDFESKRLSRLNSEVINAQMNVIKTNLTWFPLISASISIISVLIWYVGGEEVLAGKIELGSLVAFVTYTTMFYQPVQNLINNVIPFTQQSLTSMDRLMEVFNAESDVKIADNPKKIEVKGDVELNNVTFSYDQVKPIIKDFSLKVKKGEKIAIVGKSGSGKSTVVKLLLRLYDPQSGEILIDGVPLKELDLKNYREQLGLIKAEPTIFYGTVEYNIRYGKIDAKPEEIVAAAMASGAHDFIMEMPFAYDTHLGERGNKISSGQKQMIEIARLFLKNPKMLVLDEATSSVDSYSERKIMYTIISQFKDSTIIMIAHRISTLYYADRIIVMEEGRIVEEGTLEELLKKKDSKFYQIFQTQIPYMEETKPRIEGKGFSYYLEMLKPVDLEILSKNKVVYEGTVYEVKSYYKPFPITRPYFLLIETNEGRYFTVEDFRKVKGSKIIEEELERKYFIPKIERIIKIDTTGDEFVWKVITNKGNTSFKTRGRNSLFKVDGKVFIIDTEDDVFEIELNAIDKRSAKMIDAIL</sequence>
<dbReference type="EMBL" id="CP045482">
    <property type="protein sequence ID" value="QGR22184.1"/>
    <property type="molecule type" value="Genomic_DNA"/>
</dbReference>
<dbReference type="InterPro" id="IPR003593">
    <property type="entry name" value="AAA+_ATPase"/>
</dbReference>
<evidence type="ECO:0000313" key="13">
    <source>
        <dbReference type="Proteomes" id="UP000474054"/>
    </source>
</evidence>
<gene>
    <name evidence="11" type="ORF">D1866_09470</name>
    <name evidence="10" type="ORF">GFB69_00910</name>
</gene>
<dbReference type="EMBL" id="WHYS01000001">
    <property type="protein sequence ID" value="MQL54360.1"/>
    <property type="molecule type" value="Genomic_DNA"/>
</dbReference>